<sequence length="445" mass="48986">MAAPLGDGGPAWGTGRDGTRPPPPRLAGLPRLAGPPLPCSISGEGRPPRPAAPTSTSKKRRSIFVAPTRPTAPRPGGDLPHQDLGATPRQVPDGVWPRQVPDDALALGAFVPRQLFEAPPPVARLPSPMRHKRRQEGASHAGSVFTGAGRKAQALSFSEPAQLPSHLVQKRSMEAATTASDTQRTASMTSMQDDDDYLRSSSMPFYDWSPTPTAENNLQNPVGSSSQSYVAMLTQDSEADLEVLTQASIPFVSDSGSSKGRGGNYNHNEGIQLCWSWMAITFDPRIGSDQSKDTYWNRIAQHYHMNKTFDSGRNATSLEKRWNTIQKECIRFQECIEKIERLRPSGVPHTDYFATFVQMKAEEHQKREERWKAEKELEERKLIWDQEQKIMFCDMSNMDESQRAYVMAMRQQIAAAKVASVKASGGCSTSEQGSGGDAEEAESLM</sequence>
<reference evidence="3" key="1">
    <citation type="submission" date="2024-10" db="EMBL/GenBank/DDBJ databases">
        <authorList>
            <person name="Ryan C."/>
        </authorList>
    </citation>
    <scope>NUCLEOTIDE SEQUENCE [LARGE SCALE GENOMIC DNA]</scope>
</reference>
<feature type="region of interest" description="Disordered" evidence="1">
    <location>
        <begin position="425"/>
        <end position="445"/>
    </location>
</feature>
<feature type="region of interest" description="Disordered" evidence="1">
    <location>
        <begin position="169"/>
        <end position="196"/>
    </location>
</feature>
<dbReference type="AlphaFoldDB" id="A0ABC9AQ44"/>
<evidence type="ECO:0000259" key="2">
    <source>
        <dbReference type="Pfam" id="PF14303"/>
    </source>
</evidence>
<protein>
    <recommendedName>
        <fullName evidence="2">No apical meristem-associated C-terminal domain-containing protein</fullName>
    </recommendedName>
</protein>
<accession>A0ABC9AQ44</accession>
<feature type="region of interest" description="Disordered" evidence="1">
    <location>
        <begin position="121"/>
        <end position="145"/>
    </location>
</feature>
<dbReference type="PANTHER" id="PTHR45125">
    <property type="entry name" value="F21J9.4-RELATED"/>
    <property type="match status" value="1"/>
</dbReference>
<name>A0ABC9AQ44_9POAL</name>
<evidence type="ECO:0000313" key="3">
    <source>
        <dbReference type="EMBL" id="CAL4984750.1"/>
    </source>
</evidence>
<dbReference type="EMBL" id="OZ075132">
    <property type="protein sequence ID" value="CAL4984750.1"/>
    <property type="molecule type" value="Genomic_DNA"/>
</dbReference>
<evidence type="ECO:0000256" key="1">
    <source>
        <dbReference type="SAM" id="MobiDB-lite"/>
    </source>
</evidence>
<keyword evidence="4" id="KW-1185">Reference proteome</keyword>
<feature type="region of interest" description="Disordered" evidence="1">
    <location>
        <begin position="1"/>
        <end position="99"/>
    </location>
</feature>
<feature type="compositionally biased region" description="Polar residues" evidence="1">
    <location>
        <begin position="175"/>
        <end position="191"/>
    </location>
</feature>
<proteinExistence type="predicted"/>
<dbReference type="InterPro" id="IPR029466">
    <property type="entry name" value="NAM-associated_C"/>
</dbReference>
<feature type="domain" description="No apical meristem-associated C-terminal" evidence="2">
    <location>
        <begin position="364"/>
        <end position="413"/>
    </location>
</feature>
<dbReference type="PANTHER" id="PTHR45125:SF28">
    <property type="entry name" value="OS02G0603500 PROTEIN"/>
    <property type="match status" value="1"/>
</dbReference>
<gene>
    <name evidence="3" type="ORF">URODEC1_LOCUS57634</name>
</gene>
<feature type="compositionally biased region" description="Gly residues" evidence="1">
    <location>
        <begin position="1"/>
        <end position="16"/>
    </location>
</feature>
<organism evidence="3 4">
    <name type="scientific">Urochloa decumbens</name>
    <dbReference type="NCBI Taxonomy" id="240449"/>
    <lineage>
        <taxon>Eukaryota</taxon>
        <taxon>Viridiplantae</taxon>
        <taxon>Streptophyta</taxon>
        <taxon>Embryophyta</taxon>
        <taxon>Tracheophyta</taxon>
        <taxon>Spermatophyta</taxon>
        <taxon>Magnoliopsida</taxon>
        <taxon>Liliopsida</taxon>
        <taxon>Poales</taxon>
        <taxon>Poaceae</taxon>
        <taxon>PACMAD clade</taxon>
        <taxon>Panicoideae</taxon>
        <taxon>Panicodae</taxon>
        <taxon>Paniceae</taxon>
        <taxon>Melinidinae</taxon>
        <taxon>Urochloa</taxon>
    </lineage>
</organism>
<evidence type="ECO:0000313" key="4">
    <source>
        <dbReference type="Proteomes" id="UP001497457"/>
    </source>
</evidence>
<dbReference type="Pfam" id="PF14303">
    <property type="entry name" value="NAM-associated"/>
    <property type="match status" value="1"/>
</dbReference>
<dbReference type="Proteomes" id="UP001497457">
    <property type="component" value="Chromosome 22rd"/>
</dbReference>